<reference evidence="3 5" key="3">
    <citation type="submission" date="2016-11" db="EMBL/GenBank/DDBJ databases">
        <title>Whole genomes of Flavobacteriaceae.</title>
        <authorList>
            <person name="Stine C."/>
            <person name="Li C."/>
            <person name="Tadesse D."/>
        </authorList>
    </citation>
    <scope>NUCLEOTIDE SEQUENCE [LARGE SCALE GENOMIC DNA]</scope>
    <source>
        <strain evidence="3 5">ATCC BAA-2541</strain>
    </source>
</reference>
<dbReference type="RefSeq" id="WP_070908239.1">
    <property type="nucleotide sequence ID" value="NZ_MIKE01000026.1"/>
</dbReference>
<dbReference type="Proteomes" id="UP000180252">
    <property type="component" value="Unassembled WGS sequence"/>
</dbReference>
<dbReference type="InterPro" id="IPR014710">
    <property type="entry name" value="RmlC-like_jellyroll"/>
</dbReference>
<dbReference type="PANTHER" id="PTHR24567">
    <property type="entry name" value="CRP FAMILY TRANSCRIPTIONAL REGULATORY PROTEIN"/>
    <property type="match status" value="1"/>
</dbReference>
<gene>
    <name evidence="3" type="ORF">B0A71_07140</name>
    <name evidence="2" type="ORF">BHE19_15750</name>
</gene>
<reference evidence="4" key="2">
    <citation type="submission" date="2016-09" db="EMBL/GenBank/DDBJ databases">
        <authorList>
            <person name="Chen S."/>
            <person name="Walker E."/>
        </authorList>
    </citation>
    <scope>NUCLEOTIDE SEQUENCE [LARGE SCALE GENOMIC DNA]</scope>
    <source>
        <strain evidence="4">MSU</strain>
    </source>
</reference>
<dbReference type="SMART" id="SM00100">
    <property type="entry name" value="cNMP"/>
    <property type="match status" value="1"/>
</dbReference>
<dbReference type="InterPro" id="IPR018490">
    <property type="entry name" value="cNMP-bd_dom_sf"/>
</dbReference>
<evidence type="ECO:0000259" key="1">
    <source>
        <dbReference type="PROSITE" id="PS50042"/>
    </source>
</evidence>
<dbReference type="InterPro" id="IPR050397">
    <property type="entry name" value="Env_Response_Regulators"/>
</dbReference>
<dbReference type="EMBL" id="MUHG01000013">
    <property type="protein sequence ID" value="OXB20566.1"/>
    <property type="molecule type" value="Genomic_DNA"/>
</dbReference>
<dbReference type="Gene3D" id="2.60.120.10">
    <property type="entry name" value="Jelly Rolls"/>
    <property type="match status" value="1"/>
</dbReference>
<proteinExistence type="predicted"/>
<dbReference type="PROSITE" id="PS50042">
    <property type="entry name" value="CNMP_BINDING_3"/>
    <property type="match status" value="1"/>
</dbReference>
<evidence type="ECO:0000313" key="3">
    <source>
        <dbReference type="EMBL" id="OXB20566.1"/>
    </source>
</evidence>
<accession>A0A1S1J2V8</accession>
<name>A0A1S1J2V8_9FLAO</name>
<dbReference type="CDD" id="cd00038">
    <property type="entry name" value="CAP_ED"/>
    <property type="match status" value="1"/>
</dbReference>
<protein>
    <submittedName>
        <fullName evidence="2">Cyclic nucleotide-binding protein</fullName>
    </submittedName>
</protein>
<dbReference type="InterPro" id="IPR000595">
    <property type="entry name" value="cNMP-bd_dom"/>
</dbReference>
<keyword evidence="5" id="KW-1185">Reference proteome</keyword>
<dbReference type="OrthoDB" id="663011at2"/>
<feature type="domain" description="Cyclic nucleotide-binding" evidence="1">
    <location>
        <begin position="18"/>
        <end position="139"/>
    </location>
</feature>
<dbReference type="PANTHER" id="PTHR24567:SF76">
    <property type="entry name" value="CYCLIC NUCLEOTIDE-BINDING DOMAIN PROTEIN"/>
    <property type="match status" value="1"/>
</dbReference>
<reference evidence="2" key="1">
    <citation type="submission" date="2016-09" db="EMBL/GenBank/DDBJ databases">
        <authorList>
            <person name="Capua I."/>
            <person name="De Benedictis P."/>
            <person name="Joannis T."/>
            <person name="Lombin L.H."/>
            <person name="Cattoli G."/>
        </authorList>
    </citation>
    <scope>NUCLEOTIDE SEQUENCE [LARGE SCALE GENOMIC DNA]</scope>
    <source>
        <strain evidence="2">MSU</strain>
    </source>
</reference>
<dbReference type="Pfam" id="PF00027">
    <property type="entry name" value="cNMP_binding"/>
    <property type="match status" value="1"/>
</dbReference>
<dbReference type="STRING" id="1278819.BHE19_15750"/>
<evidence type="ECO:0000313" key="4">
    <source>
        <dbReference type="Proteomes" id="UP000180252"/>
    </source>
</evidence>
<organism evidence="2 4">
    <name type="scientific">Flavobacterium tructae</name>
    <dbReference type="NCBI Taxonomy" id="1114873"/>
    <lineage>
        <taxon>Bacteria</taxon>
        <taxon>Pseudomonadati</taxon>
        <taxon>Bacteroidota</taxon>
        <taxon>Flavobacteriia</taxon>
        <taxon>Flavobacteriales</taxon>
        <taxon>Flavobacteriaceae</taxon>
        <taxon>Flavobacterium</taxon>
    </lineage>
</organism>
<dbReference type="EMBL" id="MIKE01000026">
    <property type="protein sequence ID" value="OHT43799.1"/>
    <property type="molecule type" value="Genomic_DNA"/>
</dbReference>
<sequence>MSINQNKYLNNLKIKFESYAPISESSWHLIAGIAEIQSIKKGDILLQNGQIAKEIYFIIKGALRAYITDAAGNLYNKNIFLEGDFAGSKASLLQQTASHFTIEALEDSTLIQLNYKKYRALIDQNDDLKNYYIAYLEKNWVIEKEQREIALVMQNATERYLQLLSKHQDIADRIPLLHIASHLGITPTQLSRIRKNLEKDL</sequence>
<dbReference type="AlphaFoldDB" id="A0A1S1J2V8"/>
<evidence type="ECO:0000313" key="2">
    <source>
        <dbReference type="EMBL" id="OHT43799.1"/>
    </source>
</evidence>
<dbReference type="GO" id="GO:0003700">
    <property type="term" value="F:DNA-binding transcription factor activity"/>
    <property type="evidence" value="ECO:0007669"/>
    <property type="project" value="TreeGrafter"/>
</dbReference>
<dbReference type="GO" id="GO:0005829">
    <property type="term" value="C:cytosol"/>
    <property type="evidence" value="ECO:0007669"/>
    <property type="project" value="TreeGrafter"/>
</dbReference>
<dbReference type="Proteomes" id="UP000198319">
    <property type="component" value="Unassembled WGS sequence"/>
</dbReference>
<comment type="caution">
    <text evidence="2">The sequence shown here is derived from an EMBL/GenBank/DDBJ whole genome shotgun (WGS) entry which is preliminary data.</text>
</comment>
<dbReference type="SUPFAM" id="SSF51206">
    <property type="entry name" value="cAMP-binding domain-like"/>
    <property type="match status" value="1"/>
</dbReference>
<evidence type="ECO:0000313" key="5">
    <source>
        <dbReference type="Proteomes" id="UP000198319"/>
    </source>
</evidence>